<evidence type="ECO:0000259" key="6">
    <source>
        <dbReference type="Pfam" id="PF13860"/>
    </source>
</evidence>
<evidence type="ECO:0000313" key="8">
    <source>
        <dbReference type="EMBL" id="OBV40553.1"/>
    </source>
</evidence>
<accession>A0A1A7C8B2</accession>
<dbReference type="Gene3D" id="2.60.40.4070">
    <property type="match status" value="1"/>
</dbReference>
<sequence length="233" mass="23801">MATIDTSSPAVTNDLMATMNPKKTTAAAGSVEEDTNKFLTLLVTQLQNQDPMNPLDNAQLTSQLAQLSTVTGVNKLNSTLETLKTSYQQAESMQAANIIGHGVLTAGKGITLSKSASLLGVDLATPADNVKVVIYDGAGKEVHAIDLGAQAAGTLPLGWNGETGEKGADGKPIVLADGSYTFEVVATRGGEKLKDATGLTFGSVASVSTGTAGVKLNVPGVGSINMADVKQIL</sequence>
<evidence type="ECO:0000256" key="1">
    <source>
        <dbReference type="ARBA" id="ARBA00010577"/>
    </source>
</evidence>
<protein>
    <recommendedName>
        <fullName evidence="2 5">Basal-body rod modification protein FlgD</fullName>
    </recommendedName>
</protein>
<dbReference type="EMBL" id="LOCQ01000046">
    <property type="protein sequence ID" value="OBV40553.1"/>
    <property type="molecule type" value="Genomic_DNA"/>
</dbReference>
<keyword evidence="8" id="KW-0969">Cilium</keyword>
<evidence type="ECO:0000313" key="9">
    <source>
        <dbReference type="Proteomes" id="UP000092713"/>
    </source>
</evidence>
<comment type="similarity">
    <text evidence="1 5">Belongs to the FlgD family.</text>
</comment>
<feature type="domain" description="FlgD Tudor-like" evidence="7">
    <location>
        <begin position="92"/>
        <end position="230"/>
    </location>
</feature>
<keyword evidence="8" id="KW-0282">Flagellum</keyword>
<dbReference type="InterPro" id="IPR025965">
    <property type="entry name" value="FlgD/Vpr_Ig-like"/>
</dbReference>
<reference evidence="8 9" key="1">
    <citation type="submission" date="2016-04" db="EMBL/GenBank/DDBJ databases">
        <title>Draft genome sequence of Janthinobacterium psychrotolerans sp. nov., isolated from freshwater sediments in Denmark.</title>
        <authorList>
            <person name="Gong X."/>
            <person name="Skrivergaard S."/>
            <person name="Korsgaard B.S."/>
            <person name="Schreiber L."/>
            <person name="Marshall I.P."/>
            <person name="Finster K."/>
            <person name="Schramm A."/>
        </authorList>
    </citation>
    <scope>NUCLEOTIDE SEQUENCE [LARGE SCALE GENOMIC DNA]</scope>
    <source>
        <strain evidence="8 9">S3-2</strain>
    </source>
</reference>
<dbReference type="Pfam" id="PF13861">
    <property type="entry name" value="FLgD_tudor"/>
    <property type="match status" value="1"/>
</dbReference>
<dbReference type="InterPro" id="IPR025963">
    <property type="entry name" value="FLgD_Tudor"/>
</dbReference>
<keyword evidence="3 5" id="KW-1005">Bacterial flagellum biogenesis</keyword>
<name>A0A1A7C8B2_9BURK</name>
<dbReference type="AlphaFoldDB" id="A0A1A7C8B2"/>
<keyword evidence="9" id="KW-1185">Reference proteome</keyword>
<evidence type="ECO:0000259" key="7">
    <source>
        <dbReference type="Pfam" id="PF13861"/>
    </source>
</evidence>
<gene>
    <name evidence="8" type="ORF">ASR47_101753</name>
</gene>
<dbReference type="InterPro" id="IPR005648">
    <property type="entry name" value="FlgD"/>
</dbReference>
<comment type="caution">
    <text evidence="8">The sequence shown here is derived from an EMBL/GenBank/DDBJ whole genome shotgun (WGS) entry which is preliminary data.</text>
</comment>
<dbReference type="OrthoDB" id="9785233at2"/>
<dbReference type="STRING" id="1747903.ASR47_101753"/>
<proteinExistence type="inferred from homology"/>
<evidence type="ECO:0000256" key="2">
    <source>
        <dbReference type="ARBA" id="ARBA00016013"/>
    </source>
</evidence>
<comment type="function">
    <text evidence="4 5">Required for flagellar hook formation. May act as a scaffolding protein.</text>
</comment>
<dbReference type="Proteomes" id="UP000092713">
    <property type="component" value="Unassembled WGS sequence"/>
</dbReference>
<dbReference type="Pfam" id="PF13860">
    <property type="entry name" value="FlgD_ig"/>
    <property type="match status" value="1"/>
</dbReference>
<keyword evidence="8" id="KW-0966">Cell projection</keyword>
<evidence type="ECO:0000256" key="4">
    <source>
        <dbReference type="ARBA" id="ARBA00024746"/>
    </source>
</evidence>
<dbReference type="Gene3D" id="2.30.30.910">
    <property type="match status" value="1"/>
</dbReference>
<organism evidence="8 9">
    <name type="scientific">Janthinobacterium psychrotolerans</name>
    <dbReference type="NCBI Taxonomy" id="1747903"/>
    <lineage>
        <taxon>Bacteria</taxon>
        <taxon>Pseudomonadati</taxon>
        <taxon>Pseudomonadota</taxon>
        <taxon>Betaproteobacteria</taxon>
        <taxon>Burkholderiales</taxon>
        <taxon>Oxalobacteraceae</taxon>
        <taxon>Janthinobacterium</taxon>
    </lineage>
</organism>
<dbReference type="Pfam" id="PF03963">
    <property type="entry name" value="FlgD"/>
    <property type="match status" value="1"/>
</dbReference>
<dbReference type="RefSeq" id="WP_065306834.1">
    <property type="nucleotide sequence ID" value="NZ_LOCQ01000046.1"/>
</dbReference>
<evidence type="ECO:0000256" key="3">
    <source>
        <dbReference type="ARBA" id="ARBA00022795"/>
    </source>
</evidence>
<dbReference type="PATRIC" id="fig|1747903.4.peg.4193"/>
<dbReference type="GO" id="GO:0044781">
    <property type="term" value="P:bacterial-type flagellum organization"/>
    <property type="evidence" value="ECO:0007669"/>
    <property type="project" value="UniProtKB-UniRule"/>
</dbReference>
<evidence type="ECO:0000256" key="5">
    <source>
        <dbReference type="RuleBase" id="RU362076"/>
    </source>
</evidence>
<feature type="domain" description="FlgD/Vpr Ig-like" evidence="6">
    <location>
        <begin position="111"/>
        <end position="189"/>
    </location>
</feature>